<reference evidence="4" key="1">
    <citation type="submission" date="2014-09" db="EMBL/GenBank/DDBJ databases">
        <authorList>
            <person name="Gomez-Valero L."/>
        </authorList>
    </citation>
    <scope>NUCLEOTIDE SEQUENCE [LARGE SCALE GENOMIC DNA]</scope>
    <source>
        <strain evidence="4">ATCC700992</strain>
        <plasmid evidence="4">LLAP10_pA</plasmid>
    </source>
</reference>
<evidence type="ECO:0000313" key="4">
    <source>
        <dbReference type="Proteomes" id="UP000032430"/>
    </source>
</evidence>
<keyword evidence="4" id="KW-1185">Reference proteome</keyword>
<keyword evidence="3" id="KW-0614">Plasmid</keyword>
<dbReference type="KEGG" id="lfa:LFA_pA0096"/>
<organism evidence="3 4">
    <name type="scientific">Legionella fallonii LLAP-10</name>
    <dbReference type="NCBI Taxonomy" id="1212491"/>
    <lineage>
        <taxon>Bacteria</taxon>
        <taxon>Pseudomonadati</taxon>
        <taxon>Pseudomonadota</taxon>
        <taxon>Gammaproteobacteria</taxon>
        <taxon>Legionellales</taxon>
        <taxon>Legionellaceae</taxon>
        <taxon>Legionella</taxon>
    </lineage>
</organism>
<evidence type="ECO:0008006" key="5">
    <source>
        <dbReference type="Google" id="ProtNLM"/>
    </source>
</evidence>
<dbReference type="RefSeq" id="WP_084602257.1">
    <property type="nucleotide sequence ID" value="NZ_LN614828.1"/>
</dbReference>
<feature type="coiled-coil region" evidence="1">
    <location>
        <begin position="152"/>
        <end position="260"/>
    </location>
</feature>
<gene>
    <name evidence="3" type="ORF">LFA_pA0096</name>
</gene>
<dbReference type="Proteomes" id="UP000032430">
    <property type="component" value="Plasmid II"/>
</dbReference>
<evidence type="ECO:0000313" key="3">
    <source>
        <dbReference type="EMBL" id="CEG59202.1"/>
    </source>
</evidence>
<sequence length="404" mass="45991">MSYQKVELELVSSIHQSEHMEQDTLAQKTKKDEERFEKIVTTQNKIQKIKEDLNKLIQSMNNNSSWLSRAASFWNEIPLGQKITAGAVLTIPLLMIGLIANLAALITLSIVTIIVYTATSILLDNHQSQNTDNIEHLKAGISSLVDLLDSVISTLELLREQLAIEIDVFQKENTRLTQNVDQFCEQINTLKSEIIELTDTEKKLRATQVDLEHTTTSLKGSVEEQSQVLENTQKQLEQVVQAYKENQNQLSDKIKEIDDIKVKMGKEVEQARAVGLVLSGTVETFSNMVIQDKEQRAAFLKRLEDFLTNKEKSFVEIADRICDAERKLSVVTKQLEESNQRYRKLLDRQEQQIIRLEQIDVVQPDEVQESFDGVKPSINGFYAIKKEPPFFHEPNLGATLIAVL</sequence>
<keyword evidence="1" id="KW-0175">Coiled coil</keyword>
<keyword evidence="2" id="KW-0472">Membrane</keyword>
<dbReference type="AlphaFoldDB" id="A0A098GB43"/>
<feature type="coiled-coil region" evidence="1">
    <location>
        <begin position="328"/>
        <end position="359"/>
    </location>
</feature>
<proteinExistence type="predicted"/>
<protein>
    <recommendedName>
        <fullName evidence="5">Inclusion membrane protein A</fullName>
    </recommendedName>
</protein>
<geneLocation type="plasmid" evidence="4">
    <name>LLAP10_pA</name>
</geneLocation>
<accession>A0A098GB43</accession>
<feature type="transmembrane region" description="Helical" evidence="2">
    <location>
        <begin position="91"/>
        <end position="116"/>
    </location>
</feature>
<evidence type="ECO:0000256" key="2">
    <source>
        <dbReference type="SAM" id="Phobius"/>
    </source>
</evidence>
<dbReference type="EMBL" id="LN614828">
    <property type="protein sequence ID" value="CEG59202.1"/>
    <property type="molecule type" value="Genomic_DNA"/>
</dbReference>
<dbReference type="OrthoDB" id="5653033at2"/>
<name>A0A098GB43_9GAMM</name>
<evidence type="ECO:0000256" key="1">
    <source>
        <dbReference type="SAM" id="Coils"/>
    </source>
</evidence>
<keyword evidence="2" id="KW-1133">Transmembrane helix</keyword>
<keyword evidence="2" id="KW-0812">Transmembrane</keyword>
<dbReference type="InterPro" id="IPR049966">
    <property type="entry name" value="T4SS_LegC2C7"/>
</dbReference>
<dbReference type="NCBIfam" id="NF043058">
    <property type="entry name" value="T4SS_LegC2C7"/>
    <property type="match status" value="1"/>
</dbReference>
<dbReference type="HOGENOM" id="CLU_053121_0_0_6"/>